<dbReference type="GO" id="GO:0003677">
    <property type="term" value="F:DNA binding"/>
    <property type="evidence" value="ECO:0007669"/>
    <property type="project" value="UniProtKB-KW"/>
</dbReference>
<evidence type="ECO:0000256" key="2">
    <source>
        <dbReference type="ARBA" id="ARBA00023125"/>
    </source>
</evidence>
<evidence type="ECO:0000256" key="1">
    <source>
        <dbReference type="ARBA" id="ARBA00023015"/>
    </source>
</evidence>
<protein>
    <submittedName>
        <fullName evidence="5">Transcriptional regulator, LuxR family</fullName>
    </submittedName>
</protein>
<dbReference type="GO" id="GO:0006355">
    <property type="term" value="P:regulation of DNA-templated transcription"/>
    <property type="evidence" value="ECO:0007669"/>
    <property type="project" value="InterPro"/>
</dbReference>
<dbReference type="InterPro" id="IPR000792">
    <property type="entry name" value="Tscrpt_reg_LuxR_C"/>
</dbReference>
<proteinExistence type="predicted"/>
<evidence type="ECO:0000259" key="4">
    <source>
        <dbReference type="PROSITE" id="PS50043"/>
    </source>
</evidence>
<dbReference type="PANTHER" id="PTHR44688:SF16">
    <property type="entry name" value="DNA-BINDING TRANSCRIPTIONAL ACTIVATOR DEVR_DOSR"/>
    <property type="match status" value="1"/>
</dbReference>
<dbReference type="CDD" id="cd00130">
    <property type="entry name" value="PAS"/>
    <property type="match status" value="1"/>
</dbReference>
<dbReference type="NCBIfam" id="TIGR00229">
    <property type="entry name" value="sensory_box"/>
    <property type="match status" value="1"/>
</dbReference>
<dbReference type="PROSITE" id="PS00622">
    <property type="entry name" value="HTH_LUXR_1"/>
    <property type="match status" value="1"/>
</dbReference>
<dbReference type="PRINTS" id="PR00038">
    <property type="entry name" value="HTHLUXR"/>
</dbReference>
<feature type="domain" description="HTH luxR-type" evidence="4">
    <location>
        <begin position="125"/>
        <end position="190"/>
    </location>
</feature>
<accession>C5T0Q4</accession>
<dbReference type="Gene3D" id="1.10.10.10">
    <property type="entry name" value="Winged helix-like DNA-binding domain superfamily/Winged helix DNA-binding domain"/>
    <property type="match status" value="1"/>
</dbReference>
<organism evidence="5 6">
    <name type="scientific">Acidovorax delafieldii 2AN</name>
    <dbReference type="NCBI Taxonomy" id="573060"/>
    <lineage>
        <taxon>Bacteria</taxon>
        <taxon>Pseudomonadati</taxon>
        <taxon>Pseudomonadota</taxon>
        <taxon>Betaproteobacteria</taxon>
        <taxon>Burkholderiales</taxon>
        <taxon>Comamonadaceae</taxon>
        <taxon>Acidovorax</taxon>
    </lineage>
</organism>
<dbReference type="Pfam" id="PF13426">
    <property type="entry name" value="PAS_9"/>
    <property type="match status" value="1"/>
</dbReference>
<keyword evidence="3" id="KW-0804">Transcription</keyword>
<gene>
    <name evidence="5" type="ORF">AcdelDRAFT_0484</name>
</gene>
<keyword evidence="6" id="KW-1185">Reference proteome</keyword>
<comment type="caution">
    <text evidence="5">The sequence shown here is derived from an EMBL/GenBank/DDBJ whole genome shotgun (WGS) entry which is preliminary data.</text>
</comment>
<dbReference type="PATRIC" id="fig|573060.9.peg.4740"/>
<evidence type="ECO:0000313" key="5">
    <source>
        <dbReference type="EMBL" id="EER61959.1"/>
    </source>
</evidence>
<dbReference type="PANTHER" id="PTHR44688">
    <property type="entry name" value="DNA-BINDING TRANSCRIPTIONAL ACTIVATOR DEVR_DOSR"/>
    <property type="match status" value="1"/>
</dbReference>
<dbReference type="CDD" id="cd06170">
    <property type="entry name" value="LuxR_C_like"/>
    <property type="match status" value="1"/>
</dbReference>
<evidence type="ECO:0000256" key="3">
    <source>
        <dbReference type="ARBA" id="ARBA00023163"/>
    </source>
</evidence>
<dbReference type="AlphaFoldDB" id="C5T0Q4"/>
<evidence type="ECO:0000313" key="6">
    <source>
        <dbReference type="Proteomes" id="UP000003856"/>
    </source>
</evidence>
<dbReference type="EMBL" id="ACQT01000006">
    <property type="protein sequence ID" value="EER61959.1"/>
    <property type="molecule type" value="Genomic_DNA"/>
</dbReference>
<dbReference type="SUPFAM" id="SSF46894">
    <property type="entry name" value="C-terminal effector domain of the bipartite response regulators"/>
    <property type="match status" value="1"/>
</dbReference>
<dbReference type="InterPro" id="IPR000014">
    <property type="entry name" value="PAS"/>
</dbReference>
<dbReference type="Proteomes" id="UP000003856">
    <property type="component" value="Unassembled WGS sequence"/>
</dbReference>
<dbReference type="Pfam" id="PF00196">
    <property type="entry name" value="GerE"/>
    <property type="match status" value="1"/>
</dbReference>
<dbReference type="InterPro" id="IPR035965">
    <property type="entry name" value="PAS-like_dom_sf"/>
</dbReference>
<dbReference type="PROSITE" id="PS50043">
    <property type="entry name" value="HTH_LUXR_2"/>
    <property type="match status" value="1"/>
</dbReference>
<keyword evidence="1" id="KW-0805">Transcription regulation</keyword>
<dbReference type="SUPFAM" id="SSF55785">
    <property type="entry name" value="PYP-like sensor domain (PAS domain)"/>
    <property type="match status" value="1"/>
</dbReference>
<name>C5T0Q4_ACIDE</name>
<dbReference type="SMART" id="SM00421">
    <property type="entry name" value="HTH_LUXR"/>
    <property type="match status" value="1"/>
</dbReference>
<dbReference type="Gene3D" id="3.30.450.20">
    <property type="entry name" value="PAS domain"/>
    <property type="match status" value="1"/>
</dbReference>
<dbReference type="InterPro" id="IPR036388">
    <property type="entry name" value="WH-like_DNA-bd_sf"/>
</dbReference>
<dbReference type="OrthoDB" id="8533716at2"/>
<dbReference type="InterPro" id="IPR016032">
    <property type="entry name" value="Sig_transdc_resp-reg_C-effctor"/>
</dbReference>
<keyword evidence="2" id="KW-0238">DNA-binding</keyword>
<sequence>MAEPSFPADPHPDLQLAFHMAPVGLLVSRQRVVHAYNRAFCAMFGYSADALAGQSLEGLYPSSDEYEHVGERALVAMRDKGTYADERVMRKCDGSLFWCHVSGQAIDRNDPFAAAVWVFEDISAARAVTTSLTAREREVAQFLMTGKTSKQIARDLAISARTVDAHRARLMRKLEVSTTSALVARLMGRH</sequence>
<reference evidence="5 6" key="1">
    <citation type="submission" date="2009-05" db="EMBL/GenBank/DDBJ databases">
        <title>The draft genome of Acidovorax delafieldii 2AN.</title>
        <authorList>
            <consortium name="US DOE Joint Genome Institute (JGI-PGF)"/>
            <person name="Lucas S."/>
            <person name="Copeland A."/>
            <person name="Lapidus A."/>
            <person name="Glavina del Rio T."/>
            <person name="Tice H."/>
            <person name="Bruce D."/>
            <person name="Goodwin L."/>
            <person name="Pitluck S."/>
            <person name="Larimer F."/>
            <person name="Land M.L."/>
            <person name="Hauser L."/>
            <person name="Shelobolina E.S."/>
            <person name="Picardal F."/>
            <person name="Roden E."/>
            <person name="Emerson D."/>
        </authorList>
    </citation>
    <scope>NUCLEOTIDE SEQUENCE [LARGE SCALE GENOMIC DNA]</scope>
    <source>
        <strain evidence="5 6">2AN</strain>
    </source>
</reference>